<dbReference type="AlphaFoldDB" id="A0A653DTD8"/>
<dbReference type="Proteomes" id="UP000410492">
    <property type="component" value="Unassembled WGS sequence"/>
</dbReference>
<evidence type="ECO:0000313" key="3">
    <source>
        <dbReference type="Proteomes" id="UP000410492"/>
    </source>
</evidence>
<feature type="chain" id="PRO_5024916277" evidence="1">
    <location>
        <begin position="27"/>
        <end position="154"/>
    </location>
</feature>
<dbReference type="EMBL" id="CAACVG010014678">
    <property type="protein sequence ID" value="VEN63503.1"/>
    <property type="molecule type" value="Genomic_DNA"/>
</dbReference>
<reference evidence="2 3" key="1">
    <citation type="submission" date="2019-01" db="EMBL/GenBank/DDBJ databases">
        <authorList>
            <person name="Sayadi A."/>
        </authorList>
    </citation>
    <scope>NUCLEOTIDE SEQUENCE [LARGE SCALE GENOMIC DNA]</scope>
</reference>
<feature type="signal peptide" evidence="1">
    <location>
        <begin position="1"/>
        <end position="26"/>
    </location>
</feature>
<protein>
    <submittedName>
        <fullName evidence="2">Uncharacterized protein</fullName>
    </submittedName>
</protein>
<evidence type="ECO:0000256" key="1">
    <source>
        <dbReference type="SAM" id="SignalP"/>
    </source>
</evidence>
<keyword evidence="1" id="KW-0732">Signal</keyword>
<gene>
    <name evidence="2" type="ORF">CALMAC_LOCUS20311</name>
</gene>
<name>A0A653DTD8_CALMS</name>
<organism evidence="2 3">
    <name type="scientific">Callosobruchus maculatus</name>
    <name type="common">Southern cowpea weevil</name>
    <name type="synonym">Pulse bruchid</name>
    <dbReference type="NCBI Taxonomy" id="64391"/>
    <lineage>
        <taxon>Eukaryota</taxon>
        <taxon>Metazoa</taxon>
        <taxon>Ecdysozoa</taxon>
        <taxon>Arthropoda</taxon>
        <taxon>Hexapoda</taxon>
        <taxon>Insecta</taxon>
        <taxon>Pterygota</taxon>
        <taxon>Neoptera</taxon>
        <taxon>Endopterygota</taxon>
        <taxon>Coleoptera</taxon>
        <taxon>Polyphaga</taxon>
        <taxon>Cucujiformia</taxon>
        <taxon>Chrysomeloidea</taxon>
        <taxon>Chrysomelidae</taxon>
        <taxon>Bruchinae</taxon>
        <taxon>Bruchini</taxon>
        <taxon>Callosobruchus</taxon>
    </lineage>
</organism>
<keyword evidence="3" id="KW-1185">Reference proteome</keyword>
<sequence length="154" mass="15192">MLYTMHLSQVLAVFGLVIAAARSGTAFDAFGYGADNLARGAAAATAGAAGATAGALELKKGLLIKEALIKMIKAKLTASGIIGNEVVKDVAYDKAYGGRYAPVATVAVPAVPVVAGAYYDRGYKADTVAAGAAAAGAAAAKTKGLIALLASLGM</sequence>
<accession>A0A653DTD8</accession>
<evidence type="ECO:0000313" key="2">
    <source>
        <dbReference type="EMBL" id="VEN63503.1"/>
    </source>
</evidence>
<proteinExistence type="predicted"/>